<comment type="subcellular location">
    <subcellularLocation>
        <location evidence="1">Membrane</location>
        <topology evidence="1">Multi-pass membrane protein</topology>
    </subcellularLocation>
</comment>
<evidence type="ECO:0000313" key="8">
    <source>
        <dbReference type="Proteomes" id="UP000091956"/>
    </source>
</evidence>
<feature type="transmembrane region" description="Helical" evidence="5">
    <location>
        <begin position="452"/>
        <end position="473"/>
    </location>
</feature>
<dbReference type="CDD" id="cd17323">
    <property type="entry name" value="MFS_Tpo1_MDR_like"/>
    <property type="match status" value="1"/>
</dbReference>
<keyword evidence="3 5" id="KW-1133">Transmembrane helix</keyword>
<keyword evidence="2 5" id="KW-0812">Transmembrane</keyword>
<dbReference type="InterPro" id="IPR036259">
    <property type="entry name" value="MFS_trans_sf"/>
</dbReference>
<dbReference type="GO" id="GO:0005886">
    <property type="term" value="C:plasma membrane"/>
    <property type="evidence" value="ECO:0007669"/>
    <property type="project" value="TreeGrafter"/>
</dbReference>
<protein>
    <recommendedName>
        <fullName evidence="6">Major facilitator superfamily (MFS) profile domain-containing protein</fullName>
    </recommendedName>
</protein>
<feature type="transmembrane region" description="Helical" evidence="5">
    <location>
        <begin position="191"/>
        <end position="214"/>
    </location>
</feature>
<dbReference type="AlphaFoldDB" id="A0A1B8G9G1"/>
<evidence type="ECO:0000256" key="2">
    <source>
        <dbReference type="ARBA" id="ARBA00022692"/>
    </source>
</evidence>
<reference evidence="8" key="2">
    <citation type="journal article" date="2018" name="Nat. Commun.">
        <title>Extreme sensitivity to ultraviolet light in the fungal pathogen causing white-nose syndrome of bats.</title>
        <authorList>
            <person name="Palmer J.M."/>
            <person name="Drees K.P."/>
            <person name="Foster J.T."/>
            <person name="Lindner D.L."/>
        </authorList>
    </citation>
    <scope>NUCLEOTIDE SEQUENCE [LARGE SCALE GENOMIC DNA]</scope>
    <source>
        <strain evidence="8">UAMH 10579</strain>
    </source>
</reference>
<keyword evidence="8" id="KW-1185">Reference proteome</keyword>
<reference evidence="7 8" key="1">
    <citation type="submission" date="2016-03" db="EMBL/GenBank/DDBJ databases">
        <title>Comparative genomics of Pseudogymnoascus destructans, the fungus causing white-nose syndrome of bats.</title>
        <authorList>
            <person name="Palmer J.M."/>
            <person name="Drees K.P."/>
            <person name="Foster J.T."/>
            <person name="Lindner D.L."/>
        </authorList>
    </citation>
    <scope>NUCLEOTIDE SEQUENCE [LARGE SCALE GENOMIC DNA]</scope>
    <source>
        <strain evidence="7 8">UAMH 10579</strain>
    </source>
</reference>
<dbReference type="GO" id="GO:0015244">
    <property type="term" value="F:fluconazole transmembrane transporter activity"/>
    <property type="evidence" value="ECO:0007669"/>
    <property type="project" value="TreeGrafter"/>
</dbReference>
<feature type="transmembrane region" description="Helical" evidence="5">
    <location>
        <begin position="318"/>
        <end position="344"/>
    </location>
</feature>
<dbReference type="PANTHER" id="PTHR23502">
    <property type="entry name" value="MAJOR FACILITATOR SUPERFAMILY"/>
    <property type="match status" value="1"/>
</dbReference>
<name>A0A1B8G9G1_9PEZI</name>
<dbReference type="InterPro" id="IPR011701">
    <property type="entry name" value="MFS"/>
</dbReference>
<dbReference type="InterPro" id="IPR020846">
    <property type="entry name" value="MFS_dom"/>
</dbReference>
<evidence type="ECO:0000256" key="3">
    <source>
        <dbReference type="ARBA" id="ARBA00022989"/>
    </source>
</evidence>
<dbReference type="GeneID" id="28842944"/>
<evidence type="ECO:0000256" key="1">
    <source>
        <dbReference type="ARBA" id="ARBA00004141"/>
    </source>
</evidence>
<gene>
    <name evidence="7" type="ORF">VE01_09558</name>
</gene>
<evidence type="ECO:0000256" key="4">
    <source>
        <dbReference type="ARBA" id="ARBA00023136"/>
    </source>
</evidence>
<feature type="transmembrane region" description="Helical" evidence="5">
    <location>
        <begin position="383"/>
        <end position="410"/>
    </location>
</feature>
<feature type="transmembrane region" description="Helical" evidence="5">
    <location>
        <begin position="356"/>
        <end position="377"/>
    </location>
</feature>
<dbReference type="Gene3D" id="1.20.1250.20">
    <property type="entry name" value="MFS general substrate transporter like domains"/>
    <property type="match status" value="1"/>
</dbReference>
<feature type="transmembrane region" description="Helical" evidence="5">
    <location>
        <begin position="66"/>
        <end position="87"/>
    </location>
</feature>
<sequence length="486" mass="53472">MFDLIRDSTAGQLIRFISGRRVLLYPDEKPDWQSPDRAEQDLLVDWYDEDDGENPQNWSFPKKLSVALLINLYTFVVYGGSSIYVASMGGVMETFNVSYTAASLGLAIYVLGYGLGPLLFSPLSEIPSVGRNLPYIVTFGIFVILCAPTATVDNFGGLIALRFLQGYFGSPCLATGAASMGDMFSLVKLPIAIAFWSVCAVAGPAMGPLLSGYSVPAMGWRWSLWEMLWSSGPVWVAFFFLVPETYSDTILLRRAVRLRRLTGNKQLKSQSEVKQGNPAITYTAIYTSLVYGIYYSFFEAFPLVYPVIYGFSLGEMGLVFLSVLIGVIISLAIYCFYILAIWVPTLKSKGPITPEMCLIPALYACFIPPIGLFIFGWTARSSIHWMVSVTGIAIYNIGMFMMMQCLFMYLAFTYPQYAASLFAGNDAARSLLAAAAVLFAHPLYKNLGIGPGISILGAVTVAFIGGIFPLYFFGAKLRARSRFAVK</sequence>
<dbReference type="PROSITE" id="PS50850">
    <property type="entry name" value="MFS"/>
    <property type="match status" value="1"/>
</dbReference>
<evidence type="ECO:0000259" key="6">
    <source>
        <dbReference type="PROSITE" id="PS50850"/>
    </source>
</evidence>
<feature type="transmembrane region" description="Helical" evidence="5">
    <location>
        <begin position="99"/>
        <end position="120"/>
    </location>
</feature>
<dbReference type="GO" id="GO:1990961">
    <property type="term" value="P:xenobiotic detoxification by transmembrane export across the plasma membrane"/>
    <property type="evidence" value="ECO:0007669"/>
    <property type="project" value="TreeGrafter"/>
</dbReference>
<dbReference type="PANTHER" id="PTHR23502:SF23">
    <property type="entry name" value="FLUCONAZOLE RESISTANCE PROTEIN 1"/>
    <property type="match status" value="1"/>
</dbReference>
<organism evidence="7 8">
    <name type="scientific">Pseudogymnoascus verrucosus</name>
    <dbReference type="NCBI Taxonomy" id="342668"/>
    <lineage>
        <taxon>Eukaryota</taxon>
        <taxon>Fungi</taxon>
        <taxon>Dikarya</taxon>
        <taxon>Ascomycota</taxon>
        <taxon>Pezizomycotina</taxon>
        <taxon>Leotiomycetes</taxon>
        <taxon>Thelebolales</taxon>
        <taxon>Thelebolaceae</taxon>
        <taxon>Pseudogymnoascus</taxon>
    </lineage>
</organism>
<dbReference type="EMBL" id="KV460267">
    <property type="protein sequence ID" value="OBT92468.2"/>
    <property type="molecule type" value="Genomic_DNA"/>
</dbReference>
<dbReference type="Proteomes" id="UP000091956">
    <property type="component" value="Unassembled WGS sequence"/>
</dbReference>
<proteinExistence type="predicted"/>
<dbReference type="STRING" id="342668.A0A1B8G9G1"/>
<evidence type="ECO:0000256" key="5">
    <source>
        <dbReference type="SAM" id="Phobius"/>
    </source>
</evidence>
<dbReference type="RefSeq" id="XP_059319320.1">
    <property type="nucleotide sequence ID" value="XM_059464077.1"/>
</dbReference>
<accession>A0A1B8G9G1</accession>
<evidence type="ECO:0000313" key="7">
    <source>
        <dbReference type="EMBL" id="OBT92468.2"/>
    </source>
</evidence>
<keyword evidence="4 5" id="KW-0472">Membrane</keyword>
<dbReference type="SUPFAM" id="SSF103473">
    <property type="entry name" value="MFS general substrate transporter"/>
    <property type="match status" value="1"/>
</dbReference>
<feature type="domain" description="Major facilitator superfamily (MFS) profile" evidence="6">
    <location>
        <begin position="66"/>
        <end position="477"/>
    </location>
</feature>
<feature type="transmembrane region" description="Helical" evidence="5">
    <location>
        <begin position="132"/>
        <end position="152"/>
    </location>
</feature>
<dbReference type="Pfam" id="PF07690">
    <property type="entry name" value="MFS_1"/>
    <property type="match status" value="1"/>
</dbReference>